<proteinExistence type="inferred from homology"/>
<dbReference type="EMBL" id="KV453843">
    <property type="protein sequence ID" value="ODV89147.1"/>
    <property type="molecule type" value="Genomic_DNA"/>
</dbReference>
<evidence type="ECO:0000256" key="6">
    <source>
        <dbReference type="RuleBase" id="RU367155"/>
    </source>
</evidence>
<accession>A0A1E4TBM7</accession>
<dbReference type="Gene3D" id="6.10.250.2430">
    <property type="match status" value="1"/>
</dbReference>
<evidence type="ECO:0000313" key="9">
    <source>
        <dbReference type="Proteomes" id="UP000095023"/>
    </source>
</evidence>
<comment type="subcellular location">
    <subcellularLocation>
        <location evidence="1 6">Nucleus</location>
    </subcellularLocation>
</comment>
<keyword evidence="9" id="KW-1185">Reference proteome</keyword>
<evidence type="ECO:0000256" key="4">
    <source>
        <dbReference type="ARBA" id="ARBA00023163"/>
    </source>
</evidence>
<dbReference type="OrthoDB" id="1097733at2759"/>
<feature type="compositionally biased region" description="Basic and acidic residues" evidence="7">
    <location>
        <begin position="270"/>
        <end position="298"/>
    </location>
</feature>
<comment type="subunit">
    <text evidence="6">Heterotrimer.</text>
</comment>
<dbReference type="Pfam" id="PF02045">
    <property type="entry name" value="CBFB_NFYA"/>
    <property type="match status" value="1"/>
</dbReference>
<dbReference type="PRINTS" id="PR00616">
    <property type="entry name" value="CCAATSUBUNTB"/>
</dbReference>
<evidence type="ECO:0000256" key="2">
    <source>
        <dbReference type="ARBA" id="ARBA00023015"/>
    </source>
</evidence>
<evidence type="ECO:0000313" key="8">
    <source>
        <dbReference type="EMBL" id="ODV89147.1"/>
    </source>
</evidence>
<feature type="compositionally biased region" description="Low complexity" evidence="7">
    <location>
        <begin position="60"/>
        <end position="85"/>
    </location>
</feature>
<dbReference type="AlphaFoldDB" id="A0A1E4TBM7"/>
<dbReference type="PROSITE" id="PS51152">
    <property type="entry name" value="NFYA_HAP2_2"/>
    <property type="match status" value="1"/>
</dbReference>
<evidence type="ECO:0000256" key="3">
    <source>
        <dbReference type="ARBA" id="ARBA00023125"/>
    </source>
</evidence>
<sequence>MAEYAIPSPDDDNGHLVYGATNHDLAQSQMLQQSQQHLPMFGYGSGVSAGQTHPLHYVNSSQQQSPQTPQSQQQSQQQQRQMYQSGGYRSDQLSYKMSGRGSISGESPLMQQRQQQQQQYRLHSQVAAAAAAGTPSQNTPVHNSQSLLSAQSPYGGSNQSIQGTPLQMGMVGSGMHMGQMSQVTGVPQISGATGPLTQIPHMQQDNGQDQPLYVNAKQYHRILKRRIARARLEETLRVSKSRKPYLHESRHAHAMKRMRGQGGRFLTAAEMKERAKQEQLEKEKAEKESAKEPEKPAEEATTAASD</sequence>
<comment type="similarity">
    <text evidence="6">Belongs to the NFYA/HAP2 subunit family.</text>
</comment>
<keyword evidence="4 6" id="KW-0804">Transcription</keyword>
<gene>
    <name evidence="8" type="ORF">CANCADRAFT_45606</name>
</gene>
<organism evidence="8 9">
    <name type="scientific">Tortispora caseinolytica NRRL Y-17796</name>
    <dbReference type="NCBI Taxonomy" id="767744"/>
    <lineage>
        <taxon>Eukaryota</taxon>
        <taxon>Fungi</taxon>
        <taxon>Dikarya</taxon>
        <taxon>Ascomycota</taxon>
        <taxon>Saccharomycotina</taxon>
        <taxon>Trigonopsidomycetes</taxon>
        <taxon>Trigonopsidales</taxon>
        <taxon>Trigonopsidaceae</taxon>
        <taxon>Tortispora</taxon>
    </lineage>
</organism>
<comment type="function">
    <text evidence="6">Component of the sequence-specific heterotrimeric transcription factor (NF-Y) which specifically recognizes a 5'-CCAAT-3' box motif found in the promoters of its target genes.</text>
</comment>
<evidence type="ECO:0000256" key="7">
    <source>
        <dbReference type="SAM" id="MobiDB-lite"/>
    </source>
</evidence>
<keyword evidence="5 6" id="KW-0539">Nucleus</keyword>
<feature type="compositionally biased region" description="Polar residues" evidence="7">
    <location>
        <begin position="134"/>
        <end position="163"/>
    </location>
</feature>
<keyword evidence="2 6" id="KW-0805">Transcription regulation</keyword>
<evidence type="ECO:0000256" key="5">
    <source>
        <dbReference type="ARBA" id="ARBA00023242"/>
    </source>
</evidence>
<evidence type="ECO:0000256" key="1">
    <source>
        <dbReference type="ARBA" id="ARBA00004123"/>
    </source>
</evidence>
<dbReference type="GO" id="GO:0005634">
    <property type="term" value="C:nucleus"/>
    <property type="evidence" value="ECO:0007669"/>
    <property type="project" value="UniProtKB-SubCell"/>
</dbReference>
<dbReference type="GO" id="GO:0003700">
    <property type="term" value="F:DNA-binding transcription factor activity"/>
    <property type="evidence" value="ECO:0007669"/>
    <property type="project" value="UniProtKB-UniRule"/>
</dbReference>
<dbReference type="PANTHER" id="PTHR12632">
    <property type="entry name" value="TRANSCRIPTION FACTOR NF-Y ALPHA-RELATED"/>
    <property type="match status" value="1"/>
</dbReference>
<dbReference type="SMART" id="SM00521">
    <property type="entry name" value="CBF"/>
    <property type="match status" value="1"/>
</dbReference>
<feature type="region of interest" description="Disordered" evidence="7">
    <location>
        <begin position="58"/>
        <end position="163"/>
    </location>
</feature>
<dbReference type="GO" id="GO:0003677">
    <property type="term" value="F:DNA binding"/>
    <property type="evidence" value="ECO:0007669"/>
    <property type="project" value="UniProtKB-KW"/>
</dbReference>
<name>A0A1E4TBM7_9ASCO</name>
<dbReference type="InterPro" id="IPR001289">
    <property type="entry name" value="NFYA"/>
</dbReference>
<dbReference type="Proteomes" id="UP000095023">
    <property type="component" value="Unassembled WGS sequence"/>
</dbReference>
<reference evidence="9" key="1">
    <citation type="submission" date="2016-02" db="EMBL/GenBank/DDBJ databases">
        <title>Comparative genomics of biotechnologically important yeasts.</title>
        <authorList>
            <consortium name="DOE Joint Genome Institute"/>
            <person name="Riley R."/>
            <person name="Haridas S."/>
            <person name="Wolfe K.H."/>
            <person name="Lopes M.R."/>
            <person name="Hittinger C.T."/>
            <person name="Goker M."/>
            <person name="Salamov A."/>
            <person name="Wisecaver J."/>
            <person name="Long T.M."/>
            <person name="Aerts A.L."/>
            <person name="Barry K."/>
            <person name="Choi C."/>
            <person name="Clum A."/>
            <person name="Coughlan A.Y."/>
            <person name="Deshpande S."/>
            <person name="Douglass A.P."/>
            <person name="Hanson S.J."/>
            <person name="Klenk H.-P."/>
            <person name="Labutti K."/>
            <person name="Lapidus A."/>
            <person name="Lindquist E."/>
            <person name="Lipzen A."/>
            <person name="Meier-Kolthoff J.P."/>
            <person name="Ohm R.A."/>
            <person name="Otillar R.P."/>
            <person name="Pangilinan J."/>
            <person name="Peng Y."/>
            <person name="Rokas A."/>
            <person name="Rosa C.A."/>
            <person name="Scheuner C."/>
            <person name="Sibirny A.A."/>
            <person name="Slot J.C."/>
            <person name="Stielow J.B."/>
            <person name="Sun H."/>
            <person name="Kurtzman C.P."/>
            <person name="Blackwell M."/>
            <person name="Jeffries T.W."/>
            <person name="Grigoriev I.V."/>
        </authorList>
    </citation>
    <scope>NUCLEOTIDE SEQUENCE [LARGE SCALE GENOMIC DNA]</scope>
    <source>
        <strain evidence="9">NRRL Y-17796</strain>
    </source>
</reference>
<protein>
    <recommendedName>
        <fullName evidence="6">Transcriptional activator HAP2</fullName>
    </recommendedName>
</protein>
<keyword evidence="3 6" id="KW-0238">DNA-binding</keyword>
<feature type="region of interest" description="Disordered" evidence="7">
    <location>
        <begin position="257"/>
        <end position="306"/>
    </location>
</feature>